<dbReference type="Proteomes" id="UP001234178">
    <property type="component" value="Unassembled WGS sequence"/>
</dbReference>
<feature type="binding site" evidence="5">
    <location>
        <position position="14"/>
    </location>
    <ligand>
        <name>S-adenosyl-L-methionine</name>
        <dbReference type="ChEBI" id="CHEBI:59789"/>
    </ligand>
</feature>
<proteinExistence type="inferred from homology"/>
<keyword evidence="3 5" id="KW-0949">S-adenosyl-L-methionine</keyword>
<dbReference type="InterPro" id="IPR001678">
    <property type="entry name" value="MeTrfase_RsmB-F_NOP2_dom"/>
</dbReference>
<dbReference type="PROSITE" id="PS51686">
    <property type="entry name" value="SAM_MT_RSMB_NOP"/>
    <property type="match status" value="1"/>
</dbReference>
<evidence type="ECO:0000256" key="3">
    <source>
        <dbReference type="ARBA" id="ARBA00022691"/>
    </source>
</evidence>
<keyword evidence="2 5" id="KW-0808">Transferase</keyword>
<evidence type="ECO:0000313" key="7">
    <source>
        <dbReference type="EMBL" id="KAK4015233.1"/>
    </source>
</evidence>
<comment type="caution">
    <text evidence="7">The sequence shown here is derived from an EMBL/GenBank/DDBJ whole genome shotgun (WGS) entry which is preliminary data.</text>
</comment>
<feature type="domain" description="SAM-dependent MTase RsmB/NOP-type" evidence="6">
    <location>
        <begin position="1"/>
        <end position="66"/>
    </location>
</feature>
<dbReference type="EMBL" id="JAOYFB010000005">
    <property type="protein sequence ID" value="KAK4015233.1"/>
    <property type="molecule type" value="Genomic_DNA"/>
</dbReference>
<dbReference type="InterPro" id="IPR049560">
    <property type="entry name" value="MeTrfase_RsmB-F_NOP2_cat"/>
</dbReference>
<dbReference type="Gene3D" id="3.40.50.150">
    <property type="entry name" value="Vaccinia Virus protein VP39"/>
    <property type="match status" value="1"/>
</dbReference>
<name>A0ABQ9ZR17_9CRUS</name>
<protein>
    <recommendedName>
        <fullName evidence="6">SAM-dependent MTase RsmB/NOP-type domain-containing protein</fullName>
    </recommendedName>
</protein>
<evidence type="ECO:0000256" key="4">
    <source>
        <dbReference type="ARBA" id="ARBA00022884"/>
    </source>
</evidence>
<evidence type="ECO:0000259" key="6">
    <source>
        <dbReference type="PROSITE" id="PS51686"/>
    </source>
</evidence>
<keyword evidence="1 5" id="KW-0489">Methyltransferase</keyword>
<dbReference type="InterPro" id="IPR023267">
    <property type="entry name" value="RCMT"/>
</dbReference>
<organism evidence="7 8">
    <name type="scientific">Daphnia magna</name>
    <dbReference type="NCBI Taxonomy" id="35525"/>
    <lineage>
        <taxon>Eukaryota</taxon>
        <taxon>Metazoa</taxon>
        <taxon>Ecdysozoa</taxon>
        <taxon>Arthropoda</taxon>
        <taxon>Crustacea</taxon>
        <taxon>Branchiopoda</taxon>
        <taxon>Diplostraca</taxon>
        <taxon>Cladocera</taxon>
        <taxon>Anomopoda</taxon>
        <taxon>Daphniidae</taxon>
        <taxon>Daphnia</taxon>
    </lineage>
</organism>
<accession>A0ABQ9ZR17</accession>
<feature type="binding site" evidence="5">
    <location>
        <position position="58"/>
    </location>
    <ligand>
        <name>S-adenosyl-L-methionine</name>
        <dbReference type="ChEBI" id="CHEBI:59789"/>
    </ligand>
</feature>
<evidence type="ECO:0000313" key="8">
    <source>
        <dbReference type="Proteomes" id="UP001234178"/>
    </source>
</evidence>
<dbReference type="InterPro" id="IPR029063">
    <property type="entry name" value="SAM-dependent_MTases_sf"/>
</dbReference>
<comment type="caution">
    <text evidence="5">Lacks conserved residue(s) required for the propagation of feature annotation.</text>
</comment>
<dbReference type="PANTHER" id="PTHR22807">
    <property type="entry name" value="NOP2 YEAST -RELATED NOL1/NOP2/FMU SUN DOMAIN-CONTAINING"/>
    <property type="match status" value="1"/>
</dbReference>
<evidence type="ECO:0000256" key="1">
    <source>
        <dbReference type="ARBA" id="ARBA00022603"/>
    </source>
</evidence>
<feature type="binding site" evidence="5">
    <location>
        <position position="41"/>
    </location>
    <ligand>
        <name>S-adenosyl-L-methionine</name>
        <dbReference type="ChEBI" id="CHEBI:59789"/>
    </ligand>
</feature>
<comment type="similarity">
    <text evidence="5">Belongs to the class I-like SAM-binding methyltransferase superfamily. RsmB/NOP family.</text>
</comment>
<reference evidence="7 8" key="1">
    <citation type="journal article" date="2023" name="Nucleic Acids Res.">
        <title>The hologenome of Daphnia magna reveals possible DNA methylation and microbiome-mediated evolution of the host genome.</title>
        <authorList>
            <person name="Chaturvedi A."/>
            <person name="Li X."/>
            <person name="Dhandapani V."/>
            <person name="Marshall H."/>
            <person name="Kissane S."/>
            <person name="Cuenca-Cambronero M."/>
            <person name="Asole G."/>
            <person name="Calvet F."/>
            <person name="Ruiz-Romero M."/>
            <person name="Marangio P."/>
            <person name="Guigo R."/>
            <person name="Rago D."/>
            <person name="Mirbahai L."/>
            <person name="Eastwood N."/>
            <person name="Colbourne J.K."/>
            <person name="Zhou J."/>
            <person name="Mallon E."/>
            <person name="Orsini L."/>
        </authorList>
    </citation>
    <scope>NUCLEOTIDE SEQUENCE [LARGE SCALE GENOMIC DNA]</scope>
    <source>
        <strain evidence="7">LRV0_1</strain>
    </source>
</reference>
<sequence>MDFEKIKGMLFANDANPDRAKAVVGNLHRLGVTNAVVMTYDGKVLPKMSRGYNRVLLDAPCSGTYI</sequence>
<evidence type="ECO:0000256" key="5">
    <source>
        <dbReference type="PROSITE-ProRule" id="PRU01023"/>
    </source>
</evidence>
<dbReference type="SUPFAM" id="SSF53335">
    <property type="entry name" value="S-adenosyl-L-methionine-dependent methyltransferases"/>
    <property type="match status" value="1"/>
</dbReference>
<dbReference type="Pfam" id="PF01189">
    <property type="entry name" value="Methyltr_RsmB-F"/>
    <property type="match status" value="1"/>
</dbReference>
<dbReference type="PANTHER" id="PTHR22807:SF30">
    <property type="entry name" value="28S RRNA (CYTOSINE(4447)-C(5))-METHYLTRANSFERASE-RELATED"/>
    <property type="match status" value="1"/>
</dbReference>
<evidence type="ECO:0000256" key="2">
    <source>
        <dbReference type="ARBA" id="ARBA00022679"/>
    </source>
</evidence>
<gene>
    <name evidence="7" type="ORF">OUZ56_030218</name>
</gene>
<keyword evidence="8" id="KW-1185">Reference proteome</keyword>
<keyword evidence="4 5" id="KW-0694">RNA-binding</keyword>